<dbReference type="STRING" id="1278298.GCA_000428685_00415"/>
<evidence type="ECO:0000256" key="4">
    <source>
        <dbReference type="ARBA" id="ARBA00022989"/>
    </source>
</evidence>
<evidence type="ECO:0000256" key="6">
    <source>
        <dbReference type="RuleBase" id="RU363041"/>
    </source>
</evidence>
<dbReference type="GO" id="GO:0005886">
    <property type="term" value="C:plasma membrane"/>
    <property type="evidence" value="ECO:0007669"/>
    <property type="project" value="UniProtKB-SubCell"/>
</dbReference>
<evidence type="ECO:0000256" key="2">
    <source>
        <dbReference type="ARBA" id="ARBA00009142"/>
    </source>
</evidence>
<keyword evidence="8" id="KW-1185">Reference proteome</keyword>
<accession>A0A3S5EMA6</accession>
<keyword evidence="3 6" id="KW-0812">Transmembrane</keyword>
<comment type="subcellular location">
    <subcellularLocation>
        <location evidence="6">Cell membrane</location>
        <topology evidence="6">Multi-pass membrane protein</topology>
    </subcellularLocation>
    <subcellularLocation>
        <location evidence="1">Membrane</location>
        <topology evidence="1">Multi-pass membrane protein</topology>
    </subcellularLocation>
</comment>
<dbReference type="EMBL" id="LR134363">
    <property type="protein sequence ID" value="VEG75321.1"/>
    <property type="molecule type" value="Genomic_DNA"/>
</dbReference>
<organism evidence="7 8">
    <name type="scientific">Actinomyces slackii</name>
    <dbReference type="NCBI Taxonomy" id="52774"/>
    <lineage>
        <taxon>Bacteria</taxon>
        <taxon>Bacillati</taxon>
        <taxon>Actinomycetota</taxon>
        <taxon>Actinomycetes</taxon>
        <taxon>Actinomycetales</taxon>
        <taxon>Actinomycetaceae</taxon>
        <taxon>Actinomyces</taxon>
    </lineage>
</organism>
<dbReference type="KEGG" id="asla:NCTC11923_01981"/>
<dbReference type="InterPro" id="IPR002781">
    <property type="entry name" value="TM_pro_TauE-like"/>
</dbReference>
<dbReference type="RefSeq" id="WP_084500961.1">
    <property type="nucleotide sequence ID" value="NZ_LR134363.1"/>
</dbReference>
<dbReference type="PANTHER" id="PTHR43701:SF2">
    <property type="entry name" value="MEMBRANE TRANSPORTER PROTEIN YJNA-RELATED"/>
    <property type="match status" value="1"/>
</dbReference>
<evidence type="ECO:0000256" key="3">
    <source>
        <dbReference type="ARBA" id="ARBA00022692"/>
    </source>
</evidence>
<proteinExistence type="inferred from homology"/>
<evidence type="ECO:0000256" key="5">
    <source>
        <dbReference type="ARBA" id="ARBA00023136"/>
    </source>
</evidence>
<dbReference type="Proteomes" id="UP000276899">
    <property type="component" value="Chromosome"/>
</dbReference>
<feature type="transmembrane region" description="Helical" evidence="6">
    <location>
        <begin position="220"/>
        <end position="240"/>
    </location>
</feature>
<feature type="transmembrane region" description="Helical" evidence="6">
    <location>
        <begin position="62"/>
        <end position="83"/>
    </location>
</feature>
<feature type="transmembrane region" description="Helical" evidence="6">
    <location>
        <begin position="27"/>
        <end position="55"/>
    </location>
</feature>
<feature type="transmembrane region" description="Helical" evidence="6">
    <location>
        <begin position="89"/>
        <end position="110"/>
    </location>
</feature>
<feature type="transmembrane region" description="Helical" evidence="6">
    <location>
        <begin position="246"/>
        <end position="263"/>
    </location>
</feature>
<evidence type="ECO:0000313" key="7">
    <source>
        <dbReference type="EMBL" id="VEG75321.1"/>
    </source>
</evidence>
<sequence>MRRTAPPGFPSQRADAQPWGRRALAGLVGAGAGLLSGLFGVGGGIVLVPALVVVLGLDQRRAAATSLVAIMPAALVGALSYGLRGEVSLIAAALLVLGSLLGTQIGVRLLHRLPTRALSWVFVAFIIVVLIGQRLSAPGRGGELALDPTRCAGLAVVGLVAGVMAGLVGVGGGVVVVPGMEIVLGAGDLLARGTSLAAMVPTALSGTVSNLRRGSADLRIGLLAGLASAATSPAGAALAAGLSPAVGRWLFSAFLLLAALSVIHRAQRAGEGRG</sequence>
<feature type="transmembrane region" description="Helical" evidence="6">
    <location>
        <begin position="117"/>
        <end position="135"/>
    </location>
</feature>
<evidence type="ECO:0000313" key="8">
    <source>
        <dbReference type="Proteomes" id="UP000276899"/>
    </source>
</evidence>
<reference evidence="7 8" key="1">
    <citation type="submission" date="2018-12" db="EMBL/GenBank/DDBJ databases">
        <authorList>
            <consortium name="Pathogen Informatics"/>
        </authorList>
    </citation>
    <scope>NUCLEOTIDE SEQUENCE [LARGE SCALE GENOMIC DNA]</scope>
    <source>
        <strain evidence="7 8">NCTC11923</strain>
    </source>
</reference>
<keyword evidence="5 6" id="KW-0472">Membrane</keyword>
<dbReference type="AlphaFoldDB" id="A0A3S5EMA6"/>
<evidence type="ECO:0000256" key="1">
    <source>
        <dbReference type="ARBA" id="ARBA00004141"/>
    </source>
</evidence>
<protein>
    <recommendedName>
        <fullName evidence="6">Probable membrane transporter protein</fullName>
    </recommendedName>
</protein>
<gene>
    <name evidence="7" type="ORF">NCTC11923_01981</name>
</gene>
<dbReference type="PANTHER" id="PTHR43701">
    <property type="entry name" value="MEMBRANE TRANSPORTER PROTEIN MJ0441-RELATED"/>
    <property type="match status" value="1"/>
</dbReference>
<keyword evidence="6" id="KW-1003">Cell membrane</keyword>
<feature type="transmembrane region" description="Helical" evidence="6">
    <location>
        <begin position="155"/>
        <end position="177"/>
    </location>
</feature>
<name>A0A3S5EMA6_9ACTO</name>
<keyword evidence="4 6" id="KW-1133">Transmembrane helix</keyword>
<dbReference type="Pfam" id="PF01925">
    <property type="entry name" value="TauE"/>
    <property type="match status" value="2"/>
</dbReference>
<comment type="similarity">
    <text evidence="2 6">Belongs to the 4-toluene sulfonate uptake permease (TSUP) (TC 2.A.102) family.</text>
</comment>
<dbReference type="InterPro" id="IPR051598">
    <property type="entry name" value="TSUP/Inactive_protease-like"/>
</dbReference>